<dbReference type="InterPro" id="IPR050091">
    <property type="entry name" value="PKS_NRPS_Biosynth_Enz"/>
</dbReference>
<dbReference type="Pfam" id="PF02801">
    <property type="entry name" value="Ketoacyl-synt_C"/>
    <property type="match status" value="1"/>
</dbReference>
<dbReference type="InterPro" id="IPR020841">
    <property type="entry name" value="PKS_Beta-ketoAc_synthase_dom"/>
</dbReference>
<dbReference type="SUPFAM" id="SSF50129">
    <property type="entry name" value="GroES-like"/>
    <property type="match status" value="1"/>
</dbReference>
<dbReference type="SMART" id="SM00827">
    <property type="entry name" value="PKS_AT"/>
    <property type="match status" value="1"/>
</dbReference>
<dbReference type="Pfam" id="PF23114">
    <property type="entry name" value="NAD-bd_HRPKS_sdrA"/>
    <property type="match status" value="1"/>
</dbReference>
<dbReference type="Gene3D" id="3.30.70.3290">
    <property type="match status" value="1"/>
</dbReference>
<evidence type="ECO:0000256" key="1">
    <source>
        <dbReference type="ARBA" id="ARBA00022450"/>
    </source>
</evidence>
<evidence type="ECO:0000259" key="8">
    <source>
        <dbReference type="PROSITE" id="PS52019"/>
    </source>
</evidence>
<dbReference type="GO" id="GO:0006633">
    <property type="term" value="P:fatty acid biosynthetic process"/>
    <property type="evidence" value="ECO:0007669"/>
    <property type="project" value="InterPro"/>
</dbReference>
<dbReference type="Pfam" id="PF16197">
    <property type="entry name" value="KAsynt_C_assoc"/>
    <property type="match status" value="1"/>
</dbReference>
<feature type="domain" description="Ketosynthase family 3 (KS3)" evidence="7">
    <location>
        <begin position="16"/>
        <end position="441"/>
    </location>
</feature>
<dbReference type="InterPro" id="IPR018201">
    <property type="entry name" value="Ketoacyl_synth_AS"/>
</dbReference>
<organism evidence="9 10">
    <name type="scientific">Extremus antarcticus</name>
    <dbReference type="NCBI Taxonomy" id="702011"/>
    <lineage>
        <taxon>Eukaryota</taxon>
        <taxon>Fungi</taxon>
        <taxon>Dikarya</taxon>
        <taxon>Ascomycota</taxon>
        <taxon>Pezizomycotina</taxon>
        <taxon>Dothideomycetes</taxon>
        <taxon>Dothideomycetidae</taxon>
        <taxon>Mycosphaerellales</taxon>
        <taxon>Extremaceae</taxon>
        <taxon>Extremus</taxon>
    </lineage>
</organism>
<dbReference type="Pfam" id="PF21089">
    <property type="entry name" value="PKS_DH_N"/>
    <property type="match status" value="1"/>
</dbReference>
<reference evidence="9" key="1">
    <citation type="submission" date="2023-04" db="EMBL/GenBank/DDBJ databases">
        <title>Black Yeasts Isolated from many extreme environments.</title>
        <authorList>
            <person name="Coleine C."/>
            <person name="Stajich J.E."/>
            <person name="Selbmann L."/>
        </authorList>
    </citation>
    <scope>NUCLEOTIDE SEQUENCE</scope>
    <source>
        <strain evidence="9">CCFEE 5312</strain>
    </source>
</reference>
<dbReference type="PROSITE" id="PS52004">
    <property type="entry name" value="KS3_2"/>
    <property type="match status" value="1"/>
</dbReference>
<dbReference type="PANTHER" id="PTHR43775:SF29">
    <property type="entry name" value="ASPERFURANONE POLYKETIDE SYNTHASE AFOG-RELATED"/>
    <property type="match status" value="1"/>
</dbReference>
<dbReference type="InterPro" id="IPR056501">
    <property type="entry name" value="NAD-bd_HRPKS_sdrA"/>
</dbReference>
<dbReference type="InterPro" id="IPR001227">
    <property type="entry name" value="Ac_transferase_dom_sf"/>
</dbReference>
<dbReference type="GO" id="GO:0004315">
    <property type="term" value="F:3-oxoacyl-[acyl-carrier-protein] synthase activity"/>
    <property type="evidence" value="ECO:0007669"/>
    <property type="project" value="InterPro"/>
</dbReference>
<dbReference type="InterPro" id="IPR014030">
    <property type="entry name" value="Ketoacyl_synth_N"/>
</dbReference>
<dbReference type="InterPro" id="IPR011032">
    <property type="entry name" value="GroES-like_sf"/>
</dbReference>
<dbReference type="SMART" id="SM00825">
    <property type="entry name" value="PKS_KS"/>
    <property type="match status" value="1"/>
</dbReference>
<dbReference type="InterPro" id="IPR049900">
    <property type="entry name" value="PKS_mFAS_DH"/>
</dbReference>
<dbReference type="EMBL" id="JAWDJX010000078">
    <property type="protein sequence ID" value="KAK3046832.1"/>
    <property type="molecule type" value="Genomic_DNA"/>
</dbReference>
<evidence type="ECO:0000259" key="7">
    <source>
        <dbReference type="PROSITE" id="PS52004"/>
    </source>
</evidence>
<dbReference type="Pfam" id="PF08659">
    <property type="entry name" value="KR"/>
    <property type="match status" value="1"/>
</dbReference>
<dbReference type="SUPFAM" id="SSF51735">
    <property type="entry name" value="NAD(P)-binding Rossmann-fold domains"/>
    <property type="match status" value="2"/>
</dbReference>
<keyword evidence="10" id="KW-1185">Reference proteome</keyword>
<evidence type="ECO:0000313" key="10">
    <source>
        <dbReference type="Proteomes" id="UP001271007"/>
    </source>
</evidence>
<dbReference type="SUPFAM" id="SSF52151">
    <property type="entry name" value="FabD/lysophospholipase-like"/>
    <property type="match status" value="1"/>
</dbReference>
<dbReference type="InterPro" id="IPR014043">
    <property type="entry name" value="Acyl_transferase_dom"/>
</dbReference>
<evidence type="ECO:0000256" key="4">
    <source>
        <dbReference type="ARBA" id="ARBA00023002"/>
    </source>
</evidence>
<dbReference type="InterPro" id="IPR020843">
    <property type="entry name" value="ER"/>
</dbReference>
<dbReference type="GO" id="GO:0044550">
    <property type="term" value="P:secondary metabolite biosynthetic process"/>
    <property type="evidence" value="ECO:0007669"/>
    <property type="project" value="TreeGrafter"/>
</dbReference>
<evidence type="ECO:0000256" key="2">
    <source>
        <dbReference type="ARBA" id="ARBA00022553"/>
    </source>
</evidence>
<dbReference type="SMART" id="SM00826">
    <property type="entry name" value="PKS_DH"/>
    <property type="match status" value="1"/>
</dbReference>
<dbReference type="Gene3D" id="3.90.180.10">
    <property type="entry name" value="Medium-chain alcohol dehydrogenases, catalytic domain"/>
    <property type="match status" value="1"/>
</dbReference>
<feature type="region of interest" description="N-terminal hotdog fold" evidence="6">
    <location>
        <begin position="957"/>
        <end position="1088"/>
    </location>
</feature>
<dbReference type="CDD" id="cd00833">
    <property type="entry name" value="PKS"/>
    <property type="match status" value="1"/>
</dbReference>
<dbReference type="InterPro" id="IPR016035">
    <property type="entry name" value="Acyl_Trfase/lysoPLipase"/>
</dbReference>
<dbReference type="SUPFAM" id="SSF53901">
    <property type="entry name" value="Thiolase-like"/>
    <property type="match status" value="1"/>
</dbReference>
<dbReference type="InterPro" id="IPR016039">
    <property type="entry name" value="Thiolase-like"/>
</dbReference>
<dbReference type="GO" id="GO:0004312">
    <property type="term" value="F:fatty acid synthase activity"/>
    <property type="evidence" value="ECO:0007669"/>
    <property type="project" value="TreeGrafter"/>
</dbReference>
<dbReference type="InterPro" id="IPR020807">
    <property type="entry name" value="PKS_DH"/>
</dbReference>
<keyword evidence="3" id="KW-0808">Transferase</keyword>
<dbReference type="PROSITE" id="PS00606">
    <property type="entry name" value="KS3_1"/>
    <property type="match status" value="1"/>
</dbReference>
<dbReference type="PROSITE" id="PS52019">
    <property type="entry name" value="PKS_MFAS_DH"/>
    <property type="match status" value="1"/>
</dbReference>
<dbReference type="Pfam" id="PF00698">
    <property type="entry name" value="Acyl_transf_1"/>
    <property type="match status" value="1"/>
</dbReference>
<dbReference type="Pfam" id="PF00109">
    <property type="entry name" value="ketoacyl-synt"/>
    <property type="match status" value="1"/>
</dbReference>
<dbReference type="InterPro" id="IPR049551">
    <property type="entry name" value="PKS_DH_C"/>
</dbReference>
<dbReference type="InterPro" id="IPR042104">
    <property type="entry name" value="PKS_dehydratase_sf"/>
</dbReference>
<dbReference type="SUPFAM" id="SSF55048">
    <property type="entry name" value="Probable ACP-binding domain of malonyl-CoA ACP transacylase"/>
    <property type="match status" value="1"/>
</dbReference>
<dbReference type="InterPro" id="IPR014031">
    <property type="entry name" value="Ketoacyl_synth_C"/>
</dbReference>
<evidence type="ECO:0000256" key="3">
    <source>
        <dbReference type="ARBA" id="ARBA00022679"/>
    </source>
</evidence>
<keyword evidence="1" id="KW-0596">Phosphopantetheine</keyword>
<evidence type="ECO:0000256" key="6">
    <source>
        <dbReference type="PROSITE-ProRule" id="PRU01363"/>
    </source>
</evidence>
<keyword evidence="4" id="KW-0560">Oxidoreductase</keyword>
<dbReference type="PANTHER" id="PTHR43775">
    <property type="entry name" value="FATTY ACID SYNTHASE"/>
    <property type="match status" value="1"/>
</dbReference>
<dbReference type="InterPro" id="IPR032821">
    <property type="entry name" value="PKS_assoc"/>
</dbReference>
<sequence length="2150" mass="232983">MTLSDDGVHGVVDDAVEPIAIIGMACRFPGDVSSSSEFWAMLAQARSGLSAVPADRFETQAWRHPNHERKGTIQPGRGFYLNQDISHFDAPFFSITAKEAMGMDPMQRLLLETAYECFENAGVPIETLPGSATSVYTGTMTNDYERLSQNDIFDLPLNAASGTSRAMLSNRLSWFFNLTGPSLTLDTACSSSLYALHLACQSIRLGESTQALVTGANLILHPNLTSQLSAMHMVSPDGISHSFDDQANGYGRGEAVAAILVKPLLQALEDGDTIRCVIRGTGANQDGKTPGITMPSGHAQSQLIKATYQTAGLPLSETSYFEAHGTGTKIGDPTELEAIGSAFGASRPKDKPLYVGSVKTNVGHTEGTAGLAAIIKTTLALEHATLPGLVGFEKLNPKLLLEKWGLALPIRTMPWPHKGLRRASVNSFGFGGANAHAILDDAHHYLSSRGLYGSHNSVVDANSPPQGAAYDNASESPKLLPFSTQDQDGIDRLSKQLEAYLTNSSVSGQRSAFDVNHLAYTLTCRRTQFSIRSFAVGRSTDDIASSVKTLTARRQKKTGNSKNMIFVFTGQGAQWQRMGHELLAYPAFAQSVDRSQQYLDEFGCDWDAREVLQDPGPRINIAKHSQPMCTILQLALVDLLASWGVRPGATVGHSSGEIAAAYAAGGITHKDAVKIGYMRGKFCSIIQPRLGLRKGAMLAAGLTPQGAQEYLDLVPSGSVVIGCINSPNSMTLSGDESEINFLEDRIKSDGKFARKLRVELAYHSSHMQIIAEDFQNSLGELETSIDFTCPMFSSVTSHLLDDPTMLEASYWCTNLVSTVRFSDAVKNLLTHFTMGPRNKMIPTNWFAALELGPHEALKGPFSQCAAALKGKRSVVPYASMLRRGESGIQTALEAAGLLWSLGHSIDLMSVNFPGPWSGEEALKALSALPPYPWQHRKGFWHEPRAAAAQRLRKFPRTDLLGVPVDDENPFELRWGNVLRSSEAPWMRDHAITGTVLFPAAGMLIMALEAALQVSTTKQQAVHALEFHDVRFENGLVIPDTDDAVETSLSLRPHESLAGWFHWNIYSRQPAMTWVKNCSGLLGLIFDAGVVQSKDNDSQAALAKAKFHRIKARASQPVDMASFYERLESVGLEYGPTFRSLTSASVVEGEATAFGTLRIPDTRSTLPHQHEYPHTIHPATLDTMLHLIFVALSEGRPIIESSIPISVEKIVIAMNLPTSSGVELFGHATSRAIDARDASGDVTFSDSDWSSPKVSVSHMVFRNVSSSVNSTAQSTRGIAEAPKRAAHLCWLPDLDLLGLARANMLVDCPSKGDCAPDEVSVNTQISTWLDLECHKRSSLRIKAIVDTEQAAETMIQLACKYAHTQGGADFVISTSRDDAFAHLSSQTRTFREMAAFKAQRSPPSVSVGKEQSFDILIRCLDRADATHDRLDTEALSSLTANGHVLVVGPGISDENGMEADDALTPAAEGLLTQHGFGNVLARVANPTGTFFAARRPYDRQMTQETSKTVYVVEPAERSDSVDALIERLRTTLADHKIALEVRQLDDMGGVAGQMVISLLEVEQAWVMHWTAEQFDQFRLCFLSQSYVLWLTGGSTSMRNEEELAFAPTTGLLRTVRSELPQLKLPHLDLSGEIDLGGATAAAAIMQVFNATTTPRGPDSQNIETEFSAGADGTLWIPRVVSNVDVDFAINAHADLPTPVAANLSAQYGRALKLVGGRAGSGPCWVDDFALIDWINDDSIEVRTTCLSLQTLDMSSEQGPTSQVAAGIVTRVGADVEKFATGDRVFFPRAGAKGLSTRLRARQDTVSKIPDNMSADHVLRFTTAYMVAHHTLHHVASTAAGEYVLIHLRDLDIALAALLAAREKCAKVFITVSSSKDREALMRQRNVDGERVFDASSTDLSRRLLESTKDRGFDVILNDHTGVSRRQVSLCVAESGRFIDISGKVQLNDMRLDVSHNNVSFCTVDLRGLKRSSVEDLFATAANMLERTKAGTHMIFAQQALSVADLTRSTAFEIQGNGSLLLHFSEEASVPVVPIKPALPALDPESVYILAGGLGALGLSIASNMVEYGARHIMLLSRSGITTDRQRKMVDDLVCRGCSVSTPICDVTNETQVKAAMREIEDTGQCAKGLIQCATVLQVTSLPPGLSGAIHS</sequence>
<feature type="domain" description="PKS/mFAS DH" evidence="8">
    <location>
        <begin position="957"/>
        <end position="1269"/>
    </location>
</feature>
<proteinExistence type="predicted"/>
<dbReference type="Gene3D" id="3.40.50.720">
    <property type="entry name" value="NAD(P)-binding Rossmann-like Domain"/>
    <property type="match status" value="3"/>
</dbReference>
<evidence type="ECO:0000256" key="5">
    <source>
        <dbReference type="ARBA" id="ARBA00023268"/>
    </source>
</evidence>
<gene>
    <name evidence="9" type="ORF">LTR09_011717</name>
</gene>
<comment type="caution">
    <text evidence="9">The sequence shown here is derived from an EMBL/GenBank/DDBJ whole genome shotgun (WGS) entry which is preliminary data.</text>
</comment>
<dbReference type="SMART" id="SM00829">
    <property type="entry name" value="PKS_ER"/>
    <property type="match status" value="1"/>
</dbReference>
<keyword evidence="5" id="KW-0511">Multifunctional enzyme</keyword>
<name>A0AAJ0DBT9_9PEZI</name>
<dbReference type="InterPro" id="IPR049552">
    <property type="entry name" value="PKS_DH_N"/>
</dbReference>
<evidence type="ECO:0008006" key="11">
    <source>
        <dbReference type="Google" id="ProtNLM"/>
    </source>
</evidence>
<dbReference type="Pfam" id="PF14765">
    <property type="entry name" value="PS-DH"/>
    <property type="match status" value="1"/>
</dbReference>
<dbReference type="Gene3D" id="3.40.47.10">
    <property type="match status" value="1"/>
</dbReference>
<dbReference type="InterPro" id="IPR013968">
    <property type="entry name" value="PKS_KR"/>
</dbReference>
<dbReference type="CDD" id="cd05195">
    <property type="entry name" value="enoyl_red"/>
    <property type="match status" value="1"/>
</dbReference>
<feature type="active site" description="Proton acceptor; for dehydratase activity" evidence="6">
    <location>
        <position position="989"/>
    </location>
</feature>
<dbReference type="InterPro" id="IPR016036">
    <property type="entry name" value="Malonyl_transacylase_ACP-bd"/>
</dbReference>
<dbReference type="Proteomes" id="UP001271007">
    <property type="component" value="Unassembled WGS sequence"/>
</dbReference>
<evidence type="ECO:0000313" key="9">
    <source>
        <dbReference type="EMBL" id="KAK3046832.1"/>
    </source>
</evidence>
<feature type="region of interest" description="C-terminal hotdog fold" evidence="6">
    <location>
        <begin position="1114"/>
        <end position="1269"/>
    </location>
</feature>
<dbReference type="Gene3D" id="3.10.129.110">
    <property type="entry name" value="Polyketide synthase dehydratase"/>
    <property type="match status" value="1"/>
</dbReference>
<dbReference type="GO" id="GO:0016491">
    <property type="term" value="F:oxidoreductase activity"/>
    <property type="evidence" value="ECO:0007669"/>
    <property type="project" value="UniProtKB-KW"/>
</dbReference>
<dbReference type="Gene3D" id="3.40.366.10">
    <property type="entry name" value="Malonyl-Coenzyme A Acyl Carrier Protein, domain 2"/>
    <property type="match status" value="1"/>
</dbReference>
<feature type="active site" description="Proton donor; for dehydratase activity" evidence="6">
    <location>
        <position position="1181"/>
    </location>
</feature>
<protein>
    <recommendedName>
        <fullName evidence="11">Polyketide synthase</fullName>
    </recommendedName>
</protein>
<keyword evidence="2" id="KW-0597">Phosphoprotein</keyword>
<accession>A0AAJ0DBT9</accession>
<dbReference type="InterPro" id="IPR036291">
    <property type="entry name" value="NAD(P)-bd_dom_sf"/>
</dbReference>